<evidence type="ECO:0000313" key="2">
    <source>
        <dbReference type="Proteomes" id="UP001519332"/>
    </source>
</evidence>
<accession>A0ABS4TMG5</accession>
<organism evidence="1 2">
    <name type="scientific">Kibdelosporangium banguiense</name>
    <dbReference type="NCBI Taxonomy" id="1365924"/>
    <lineage>
        <taxon>Bacteria</taxon>
        <taxon>Bacillati</taxon>
        <taxon>Actinomycetota</taxon>
        <taxon>Actinomycetes</taxon>
        <taxon>Pseudonocardiales</taxon>
        <taxon>Pseudonocardiaceae</taxon>
        <taxon>Kibdelosporangium</taxon>
    </lineage>
</organism>
<reference evidence="1 2" key="1">
    <citation type="submission" date="2021-03" db="EMBL/GenBank/DDBJ databases">
        <title>Sequencing the genomes of 1000 actinobacteria strains.</title>
        <authorList>
            <person name="Klenk H.-P."/>
        </authorList>
    </citation>
    <scope>NUCLEOTIDE SEQUENCE [LARGE SCALE GENOMIC DNA]</scope>
    <source>
        <strain evidence="1 2">DSM 46670</strain>
    </source>
</reference>
<name>A0ABS4TMG5_9PSEU</name>
<evidence type="ECO:0000313" key="1">
    <source>
        <dbReference type="EMBL" id="MBP2325606.1"/>
    </source>
</evidence>
<gene>
    <name evidence="1" type="ORF">JOF56_005991</name>
</gene>
<dbReference type="EMBL" id="JAGINW010000001">
    <property type="protein sequence ID" value="MBP2325606.1"/>
    <property type="molecule type" value="Genomic_DNA"/>
</dbReference>
<protein>
    <submittedName>
        <fullName evidence="1">Uncharacterized protein</fullName>
    </submittedName>
</protein>
<dbReference type="Proteomes" id="UP001519332">
    <property type="component" value="Unassembled WGS sequence"/>
</dbReference>
<dbReference type="RefSeq" id="WP_209642783.1">
    <property type="nucleotide sequence ID" value="NZ_JAGINW010000001.1"/>
</dbReference>
<proteinExistence type="predicted"/>
<keyword evidence="2" id="KW-1185">Reference proteome</keyword>
<sequence length="101" mass="11622">MQALPEDYIPTRVVLYTWGRENGTPPRPLVEYQWSEAEGVTHTVLDHAYAAKAKRFLQEGASFEQERRMAKPDEGPVFMRALLGHGNSSSYYWFVDMTPRS</sequence>
<comment type="caution">
    <text evidence="1">The sequence shown here is derived from an EMBL/GenBank/DDBJ whole genome shotgun (WGS) entry which is preliminary data.</text>
</comment>